<evidence type="ECO:0000313" key="6">
    <source>
        <dbReference type="EMBL" id="KAG7153445.1"/>
    </source>
</evidence>
<accession>A0A8J5JCV8</accession>
<evidence type="ECO:0000313" key="7">
    <source>
        <dbReference type="Proteomes" id="UP000747542"/>
    </source>
</evidence>
<gene>
    <name evidence="6" type="primary">Slc35F5-L2</name>
    <name evidence="6" type="ORF">Hamer_G027268</name>
</gene>
<dbReference type="Proteomes" id="UP000747542">
    <property type="component" value="Unassembled WGS sequence"/>
</dbReference>
<feature type="transmembrane region" description="Helical" evidence="5">
    <location>
        <begin position="15"/>
        <end position="34"/>
    </location>
</feature>
<keyword evidence="2 5" id="KW-0812">Transmembrane</keyword>
<comment type="subcellular location">
    <subcellularLocation>
        <location evidence="1">Membrane</location>
        <topology evidence="1">Multi-pass membrane protein</topology>
    </subcellularLocation>
</comment>
<sequence length="363" mass="41793">FQYIFNDTGFNKPFFSTYLKTSMFSLYLLGFIFWSPWRHQCAQRNHDESIYQTRDRRTPPPVPIFTLDQLASSVARDSDANAQLIHLSEPKYVPLKLQELQEKSSDGESDDSSVKSVRFSKLTEVRQMSENEAVDAMMSRLSFSASVRAEQLAMQAANKLSVKEVMKISSIFCLLVFVSLEDLNLESSVVPVGVVWSIAGAILYACYMVFLKHKVPTEDRMDFTMFFGFVGFFNTIILWPGFPLLDVFGWETFQLPNLQHLFYMSVNGLVGTVLSELLWLWGCFLTSSLMATLSLSLTIPLTMFVDIWLKGIKYSLLIYIGAIPMMTSFIAVSLLTHYESWDPLMDGMKYLHRKCWRRNHMYR</sequence>
<keyword evidence="3 5" id="KW-1133">Transmembrane helix</keyword>
<reference evidence="6" key="1">
    <citation type="journal article" date="2021" name="Sci. Adv.">
        <title>The American lobster genome reveals insights on longevity, neural, and immune adaptations.</title>
        <authorList>
            <person name="Polinski J.M."/>
            <person name="Zimin A.V."/>
            <person name="Clark K.F."/>
            <person name="Kohn A.B."/>
            <person name="Sadowski N."/>
            <person name="Timp W."/>
            <person name="Ptitsyn A."/>
            <person name="Khanna P."/>
            <person name="Romanova D.Y."/>
            <person name="Williams P."/>
            <person name="Greenwood S.J."/>
            <person name="Moroz L.L."/>
            <person name="Walt D.R."/>
            <person name="Bodnar A.G."/>
        </authorList>
    </citation>
    <scope>NUCLEOTIDE SEQUENCE</scope>
    <source>
        <strain evidence="6">GMGI-L3</strain>
    </source>
</reference>
<feature type="transmembrane region" description="Helical" evidence="5">
    <location>
        <begin position="192"/>
        <end position="211"/>
    </location>
</feature>
<evidence type="ECO:0000256" key="4">
    <source>
        <dbReference type="ARBA" id="ARBA00023136"/>
    </source>
</evidence>
<keyword evidence="4 5" id="KW-0472">Membrane</keyword>
<feature type="transmembrane region" description="Helical" evidence="5">
    <location>
        <begin position="278"/>
        <end position="304"/>
    </location>
</feature>
<dbReference type="PANTHER" id="PTHR23051:SF0">
    <property type="entry name" value="SOLUTE CARRIER FAMILY 35 MEMBER F5"/>
    <property type="match status" value="1"/>
</dbReference>
<organism evidence="6 7">
    <name type="scientific">Homarus americanus</name>
    <name type="common">American lobster</name>
    <dbReference type="NCBI Taxonomy" id="6706"/>
    <lineage>
        <taxon>Eukaryota</taxon>
        <taxon>Metazoa</taxon>
        <taxon>Ecdysozoa</taxon>
        <taxon>Arthropoda</taxon>
        <taxon>Crustacea</taxon>
        <taxon>Multicrustacea</taxon>
        <taxon>Malacostraca</taxon>
        <taxon>Eumalacostraca</taxon>
        <taxon>Eucarida</taxon>
        <taxon>Decapoda</taxon>
        <taxon>Pleocyemata</taxon>
        <taxon>Astacidea</taxon>
        <taxon>Nephropoidea</taxon>
        <taxon>Nephropidae</taxon>
        <taxon>Homarus</taxon>
    </lineage>
</organism>
<feature type="transmembrane region" description="Helical" evidence="5">
    <location>
        <begin position="164"/>
        <end position="180"/>
    </location>
</feature>
<evidence type="ECO:0000256" key="3">
    <source>
        <dbReference type="ARBA" id="ARBA00022989"/>
    </source>
</evidence>
<evidence type="ECO:0000256" key="1">
    <source>
        <dbReference type="ARBA" id="ARBA00004141"/>
    </source>
</evidence>
<feature type="transmembrane region" description="Helical" evidence="5">
    <location>
        <begin position="223"/>
        <end position="242"/>
    </location>
</feature>
<dbReference type="EMBL" id="JAHLQT010046888">
    <property type="protein sequence ID" value="KAG7153445.1"/>
    <property type="molecule type" value="Genomic_DNA"/>
</dbReference>
<dbReference type="GO" id="GO:0016020">
    <property type="term" value="C:membrane"/>
    <property type="evidence" value="ECO:0007669"/>
    <property type="project" value="UniProtKB-SubCell"/>
</dbReference>
<feature type="non-terminal residue" evidence="6">
    <location>
        <position position="1"/>
    </location>
</feature>
<dbReference type="PANTHER" id="PTHR23051">
    <property type="entry name" value="SOLUTE CARRIER FAMILY 35, MEMBER F5"/>
    <property type="match status" value="1"/>
</dbReference>
<keyword evidence="7" id="KW-1185">Reference proteome</keyword>
<comment type="caution">
    <text evidence="6">The sequence shown here is derived from an EMBL/GenBank/DDBJ whole genome shotgun (WGS) entry which is preliminary data.</text>
</comment>
<evidence type="ECO:0000256" key="5">
    <source>
        <dbReference type="SAM" id="Phobius"/>
    </source>
</evidence>
<evidence type="ECO:0000256" key="2">
    <source>
        <dbReference type="ARBA" id="ARBA00022692"/>
    </source>
</evidence>
<dbReference type="AlphaFoldDB" id="A0A8J5JCV8"/>
<protein>
    <submittedName>
        <fullName evidence="6">Solute carrier family 35 member F5-like 2</fullName>
    </submittedName>
</protein>
<feature type="transmembrane region" description="Helical" evidence="5">
    <location>
        <begin position="316"/>
        <end position="338"/>
    </location>
</feature>
<name>A0A8J5JCV8_HOMAM</name>
<proteinExistence type="predicted"/>